<evidence type="ECO:0000313" key="7">
    <source>
        <dbReference type="EMBL" id="WFD12287.1"/>
    </source>
</evidence>
<dbReference type="SUPFAM" id="SSF46689">
    <property type="entry name" value="Homeodomain-like"/>
    <property type="match status" value="1"/>
</dbReference>
<name>A0ABY8EH64_9FIRM</name>
<dbReference type="PROSITE" id="PS00688">
    <property type="entry name" value="SIGMA54_INTERACT_3"/>
    <property type="match status" value="1"/>
</dbReference>
<reference evidence="7 8" key="1">
    <citation type="submission" date="2023-03" db="EMBL/GenBank/DDBJ databases">
        <title>Complete genome sequence of Tepidibacter sp. SWIR-1, isolated from a deep-sea hydrothermal vent.</title>
        <authorList>
            <person name="Li X."/>
        </authorList>
    </citation>
    <scope>NUCLEOTIDE SEQUENCE [LARGE SCALE GENOMIC DNA]</scope>
    <source>
        <strain evidence="7 8">SWIR-1</strain>
    </source>
</reference>
<evidence type="ECO:0000256" key="5">
    <source>
        <dbReference type="ARBA" id="ARBA00023163"/>
    </source>
</evidence>
<dbReference type="InterPro" id="IPR002197">
    <property type="entry name" value="HTH_Fis"/>
</dbReference>
<keyword evidence="3" id="KW-0805">Transcription regulation</keyword>
<dbReference type="RefSeq" id="WP_277734617.1">
    <property type="nucleotide sequence ID" value="NZ_CP120733.1"/>
</dbReference>
<dbReference type="SUPFAM" id="SSF52540">
    <property type="entry name" value="P-loop containing nucleoside triphosphate hydrolases"/>
    <property type="match status" value="1"/>
</dbReference>
<dbReference type="InterPro" id="IPR025662">
    <property type="entry name" value="Sigma_54_int_dom_ATP-bd_1"/>
</dbReference>
<dbReference type="InterPro" id="IPR025944">
    <property type="entry name" value="Sigma_54_int_dom_CS"/>
</dbReference>
<dbReference type="EMBL" id="CP120733">
    <property type="protein sequence ID" value="WFD12287.1"/>
    <property type="molecule type" value="Genomic_DNA"/>
</dbReference>
<dbReference type="InterPro" id="IPR058031">
    <property type="entry name" value="AAA_lid_NorR"/>
</dbReference>
<dbReference type="Proteomes" id="UP001222800">
    <property type="component" value="Chromosome"/>
</dbReference>
<dbReference type="SMART" id="SM00382">
    <property type="entry name" value="AAA"/>
    <property type="match status" value="1"/>
</dbReference>
<dbReference type="PROSITE" id="PS00675">
    <property type="entry name" value="SIGMA54_INTERACT_1"/>
    <property type="match status" value="1"/>
</dbReference>
<keyword evidence="4" id="KW-0238">DNA-binding</keyword>
<keyword evidence="5" id="KW-0804">Transcription</keyword>
<evidence type="ECO:0000256" key="3">
    <source>
        <dbReference type="ARBA" id="ARBA00023015"/>
    </source>
</evidence>
<gene>
    <name evidence="7" type="ORF">P4S50_09420</name>
</gene>
<protein>
    <submittedName>
        <fullName evidence="7">Sigma 54-interacting transcriptional regulator</fullName>
    </submittedName>
</protein>
<keyword evidence="1" id="KW-0547">Nucleotide-binding</keyword>
<dbReference type="CDD" id="cd00009">
    <property type="entry name" value="AAA"/>
    <property type="match status" value="1"/>
</dbReference>
<evidence type="ECO:0000256" key="2">
    <source>
        <dbReference type="ARBA" id="ARBA00022840"/>
    </source>
</evidence>
<feature type="domain" description="Sigma-54 factor interaction" evidence="6">
    <location>
        <begin position="272"/>
        <end position="502"/>
    </location>
</feature>
<dbReference type="InterPro" id="IPR029016">
    <property type="entry name" value="GAF-like_dom_sf"/>
</dbReference>
<evidence type="ECO:0000259" key="6">
    <source>
        <dbReference type="PROSITE" id="PS50045"/>
    </source>
</evidence>
<dbReference type="Pfam" id="PF02954">
    <property type="entry name" value="HTH_8"/>
    <property type="match status" value="1"/>
</dbReference>
<dbReference type="Pfam" id="PF00158">
    <property type="entry name" value="Sigma54_activat"/>
    <property type="match status" value="1"/>
</dbReference>
<dbReference type="InterPro" id="IPR009057">
    <property type="entry name" value="Homeodomain-like_sf"/>
</dbReference>
<keyword evidence="8" id="KW-1185">Reference proteome</keyword>
<dbReference type="PANTHER" id="PTHR32071:SF57">
    <property type="entry name" value="C4-DICARBOXYLATE TRANSPORT TRANSCRIPTIONAL REGULATORY PROTEIN DCTD"/>
    <property type="match status" value="1"/>
</dbReference>
<dbReference type="PROSITE" id="PS00676">
    <property type="entry name" value="SIGMA54_INTERACT_2"/>
    <property type="match status" value="1"/>
</dbReference>
<dbReference type="Pfam" id="PF25601">
    <property type="entry name" value="AAA_lid_14"/>
    <property type="match status" value="1"/>
</dbReference>
<dbReference type="Gene3D" id="3.40.50.300">
    <property type="entry name" value="P-loop containing nucleotide triphosphate hydrolases"/>
    <property type="match status" value="1"/>
</dbReference>
<dbReference type="PANTHER" id="PTHR32071">
    <property type="entry name" value="TRANSCRIPTIONAL REGULATORY PROTEIN"/>
    <property type="match status" value="1"/>
</dbReference>
<evidence type="ECO:0000256" key="4">
    <source>
        <dbReference type="ARBA" id="ARBA00023125"/>
    </source>
</evidence>
<dbReference type="InterPro" id="IPR002078">
    <property type="entry name" value="Sigma_54_int"/>
</dbReference>
<accession>A0ABY8EH64</accession>
<dbReference type="Gene3D" id="3.30.450.40">
    <property type="match status" value="1"/>
</dbReference>
<sequence>MKDTELKKIQATVIKYANAISTIINVDVEIVDNNLYRIAGTGIYKDKINQDMSNEGSIYQHVLKTGESYIIKNPKKHKFCQGCTDKLSCIETMLICEPIKSNEEIIGVIGLVCYNEKQKQLLSANLDSYLEFLDRISEFISMKVYENLEHEKKQSMINLLNQIIDSVDKGVVVLNEDDIITDMNSSAINQLKLDKTENLKVKLSVVKEHIAGEEEYKLILNDKSIYLIGKLIPVFPHIDSCDKILIFSKIKKANNFKNKLQVAPNLINIDNILGNSNSIMNIKEKIKKISNSSSTVLITGESGTGKELIARAVHSESRRWDKPFVAINCGAIPDNLLESELFGYIRGAFTGADPNGKIGKFELANKGTIFLDEIGDMPLYLQVKILRILQERTLVRIGSNRLIELDIRVIAATNRDLKKAIEDKTFREDLYYRLNIIPLEIPSLRERDDDIEIIMMNIINKFNKLFLKKVEGVDSKTKKLLKNYSWPGNVRELENVVEFMMNMAEENKIIMPHMLPKYIEEPQEKIVTDEIANEKILSLKEIEKKYILKALKKYGDDTKGKELVAKKLGIGMTTLYRKLKG</sequence>
<organism evidence="7 8">
    <name type="scientific">Tepidibacter hydrothermalis</name>
    <dbReference type="NCBI Taxonomy" id="3036126"/>
    <lineage>
        <taxon>Bacteria</taxon>
        <taxon>Bacillati</taxon>
        <taxon>Bacillota</taxon>
        <taxon>Clostridia</taxon>
        <taxon>Peptostreptococcales</taxon>
        <taxon>Peptostreptococcaceae</taxon>
        <taxon>Tepidibacter</taxon>
    </lineage>
</organism>
<proteinExistence type="predicted"/>
<keyword evidence="2" id="KW-0067">ATP-binding</keyword>
<dbReference type="Gene3D" id="1.10.10.60">
    <property type="entry name" value="Homeodomain-like"/>
    <property type="match status" value="1"/>
</dbReference>
<dbReference type="Gene3D" id="1.10.8.60">
    <property type="match status" value="1"/>
</dbReference>
<dbReference type="InterPro" id="IPR027417">
    <property type="entry name" value="P-loop_NTPase"/>
</dbReference>
<dbReference type="PROSITE" id="PS50045">
    <property type="entry name" value="SIGMA54_INTERACT_4"/>
    <property type="match status" value="1"/>
</dbReference>
<dbReference type="SUPFAM" id="SSF55781">
    <property type="entry name" value="GAF domain-like"/>
    <property type="match status" value="1"/>
</dbReference>
<evidence type="ECO:0000313" key="8">
    <source>
        <dbReference type="Proteomes" id="UP001222800"/>
    </source>
</evidence>
<dbReference type="InterPro" id="IPR003593">
    <property type="entry name" value="AAA+_ATPase"/>
</dbReference>
<evidence type="ECO:0000256" key="1">
    <source>
        <dbReference type="ARBA" id="ARBA00022741"/>
    </source>
</evidence>
<dbReference type="InterPro" id="IPR025943">
    <property type="entry name" value="Sigma_54_int_dom_ATP-bd_2"/>
</dbReference>